<organism evidence="1 2">
    <name type="scientific">Geomonas silvestris</name>
    <dbReference type="NCBI Taxonomy" id="2740184"/>
    <lineage>
        <taxon>Bacteria</taxon>
        <taxon>Pseudomonadati</taxon>
        <taxon>Thermodesulfobacteriota</taxon>
        <taxon>Desulfuromonadia</taxon>
        <taxon>Geobacterales</taxon>
        <taxon>Geobacteraceae</taxon>
        <taxon>Geomonas</taxon>
    </lineage>
</organism>
<dbReference type="RefSeq" id="WP_183353726.1">
    <property type="nucleotide sequence ID" value="NZ_BLXX01000002.1"/>
</dbReference>
<evidence type="ECO:0000313" key="1">
    <source>
        <dbReference type="EMBL" id="GFO58884.1"/>
    </source>
</evidence>
<reference evidence="2" key="1">
    <citation type="submission" date="2020-06" db="EMBL/GenBank/DDBJ databases">
        <title>Draft genomic sequence of Geomonas sp. Red330.</title>
        <authorList>
            <person name="Itoh H."/>
            <person name="Zhenxing X."/>
            <person name="Ushijima N."/>
            <person name="Masuda Y."/>
            <person name="Shiratori Y."/>
            <person name="Senoo K."/>
        </authorList>
    </citation>
    <scope>NUCLEOTIDE SEQUENCE [LARGE SCALE GENOMIC DNA]</scope>
    <source>
        <strain evidence="2">Red330</strain>
    </source>
</reference>
<dbReference type="Proteomes" id="UP000556026">
    <property type="component" value="Unassembled WGS sequence"/>
</dbReference>
<comment type="caution">
    <text evidence="1">The sequence shown here is derived from an EMBL/GenBank/DDBJ whole genome shotgun (WGS) entry which is preliminary data.</text>
</comment>
<sequence length="53" mass="5798">MKVHEGDVLVCGTKDCKVELTVTKECVSETCSEACEIDATCCKKPMELKEKSS</sequence>
<dbReference type="AlphaFoldDB" id="A0A6V8MG54"/>
<accession>A0A6V8MG54</accession>
<keyword evidence="2" id="KW-1185">Reference proteome</keyword>
<name>A0A6V8MG54_9BACT</name>
<gene>
    <name evidence="1" type="ORF">GMST_12090</name>
</gene>
<dbReference type="EMBL" id="BLXX01000002">
    <property type="protein sequence ID" value="GFO58884.1"/>
    <property type="molecule type" value="Genomic_DNA"/>
</dbReference>
<proteinExistence type="predicted"/>
<evidence type="ECO:0000313" key="2">
    <source>
        <dbReference type="Proteomes" id="UP000556026"/>
    </source>
</evidence>
<protein>
    <submittedName>
        <fullName evidence="1">Uncharacterized protein</fullName>
    </submittedName>
</protein>